<evidence type="ECO:0000256" key="1">
    <source>
        <dbReference type="ARBA" id="ARBA00008791"/>
    </source>
</evidence>
<dbReference type="EMBL" id="BAAADN010000019">
    <property type="protein sequence ID" value="GAA0457502.1"/>
    <property type="molecule type" value="Genomic_DNA"/>
</dbReference>
<protein>
    <submittedName>
        <fullName evidence="3">Universal stress protein</fullName>
    </submittedName>
</protein>
<dbReference type="EMBL" id="CP095005">
    <property type="protein sequence ID" value="UOO94676.1"/>
    <property type="molecule type" value="Genomic_DNA"/>
</dbReference>
<dbReference type="Proteomes" id="UP001500962">
    <property type="component" value="Unassembled WGS sequence"/>
</dbReference>
<dbReference type="Pfam" id="PF00582">
    <property type="entry name" value="Usp"/>
    <property type="match status" value="1"/>
</dbReference>
<reference evidence="3" key="3">
    <citation type="submission" date="2023-12" db="EMBL/GenBank/DDBJ databases">
        <authorList>
            <person name="Sun Q."/>
            <person name="Inoue M."/>
        </authorList>
    </citation>
    <scope>NUCLEOTIDE SEQUENCE</scope>
    <source>
        <strain evidence="3">JCM 12289</strain>
    </source>
</reference>
<feature type="domain" description="UspA" evidence="2">
    <location>
        <begin position="1"/>
        <end position="149"/>
    </location>
</feature>
<dbReference type="InterPro" id="IPR006015">
    <property type="entry name" value="Universal_stress_UspA"/>
</dbReference>
<dbReference type="Proteomes" id="UP000830542">
    <property type="component" value="Chromosome"/>
</dbReference>
<dbReference type="GeneID" id="71762571"/>
<evidence type="ECO:0000313" key="6">
    <source>
        <dbReference type="Proteomes" id="UP001500962"/>
    </source>
</evidence>
<organism evidence="3 6">
    <name type="scientific">Halococcus dombrowskii</name>
    <dbReference type="NCBI Taxonomy" id="179637"/>
    <lineage>
        <taxon>Archaea</taxon>
        <taxon>Methanobacteriati</taxon>
        <taxon>Methanobacteriota</taxon>
        <taxon>Stenosarchaea group</taxon>
        <taxon>Halobacteria</taxon>
        <taxon>Halobacteriales</taxon>
        <taxon>Halococcaceae</taxon>
        <taxon>Halococcus</taxon>
    </lineage>
</organism>
<reference evidence="4" key="2">
    <citation type="submission" date="2022-04" db="EMBL/GenBank/DDBJ databases">
        <title>Sequencing and genomic assembly of Halococcus dombrowskii.</title>
        <authorList>
            <person name="Lim S.W."/>
            <person name="MacLea K.S."/>
        </authorList>
    </citation>
    <scope>NUCLEOTIDE SEQUENCE</scope>
    <source>
        <strain evidence="4">H4</strain>
    </source>
</reference>
<keyword evidence="5" id="KW-1185">Reference proteome</keyword>
<dbReference type="PANTHER" id="PTHR46268">
    <property type="entry name" value="STRESS RESPONSE PROTEIN NHAX"/>
    <property type="match status" value="1"/>
</dbReference>
<dbReference type="RefSeq" id="WP_244701043.1">
    <property type="nucleotide sequence ID" value="NZ_BAAADN010000019.1"/>
</dbReference>
<evidence type="ECO:0000313" key="4">
    <source>
        <dbReference type="EMBL" id="UOO94676.1"/>
    </source>
</evidence>
<comment type="similarity">
    <text evidence="1">Belongs to the universal stress protein A family.</text>
</comment>
<dbReference type="PANTHER" id="PTHR46268:SF24">
    <property type="entry name" value="UNIVERSAL STRESS PROTEIN"/>
    <property type="match status" value="1"/>
</dbReference>
<evidence type="ECO:0000259" key="2">
    <source>
        <dbReference type="Pfam" id="PF00582"/>
    </source>
</evidence>
<reference evidence="3" key="1">
    <citation type="journal article" date="2014" name="Int. J. Syst. Evol. Microbiol.">
        <title>Complete genome sequence of Corynebacterium casei LMG S-19264T (=DSM 44701T), isolated from a smear-ripened cheese.</title>
        <authorList>
            <consortium name="US DOE Joint Genome Institute (JGI-PGF)"/>
            <person name="Walter F."/>
            <person name="Albersmeier A."/>
            <person name="Kalinowski J."/>
            <person name="Ruckert C."/>
        </authorList>
    </citation>
    <scope>NUCLEOTIDE SEQUENCE</scope>
    <source>
        <strain evidence="3">JCM 12289</strain>
    </source>
</reference>
<dbReference type="CDD" id="cd00293">
    <property type="entry name" value="USP-like"/>
    <property type="match status" value="1"/>
</dbReference>
<dbReference type="Gene3D" id="3.40.50.620">
    <property type="entry name" value="HUPs"/>
    <property type="match status" value="1"/>
</dbReference>
<sequence>MTEHVLVPIDGSPRSERALEHALDMNDVELTVITVINPFDTDPNTVGLQSPTGIPGMPGYSEEWYEGARAEVEELHAAASEQAAETGIELSSEIEVGKPARRILRYVENNEIDHVVVGSHDRTDLTRILLGSVAERVVRRSPVPVTVVR</sequence>
<evidence type="ECO:0000313" key="5">
    <source>
        <dbReference type="Proteomes" id="UP000830542"/>
    </source>
</evidence>
<dbReference type="InterPro" id="IPR006016">
    <property type="entry name" value="UspA"/>
</dbReference>
<dbReference type="KEGG" id="hdo:MUK72_11945"/>
<dbReference type="InterPro" id="IPR014729">
    <property type="entry name" value="Rossmann-like_a/b/a_fold"/>
</dbReference>
<dbReference type="PRINTS" id="PR01438">
    <property type="entry name" value="UNVRSLSTRESS"/>
</dbReference>
<name>A0AAV3SFU2_HALDO</name>
<dbReference type="AlphaFoldDB" id="A0AAV3SFU2"/>
<evidence type="ECO:0000313" key="3">
    <source>
        <dbReference type="EMBL" id="GAA0457502.1"/>
    </source>
</evidence>
<dbReference type="SUPFAM" id="SSF52402">
    <property type="entry name" value="Adenine nucleotide alpha hydrolases-like"/>
    <property type="match status" value="1"/>
</dbReference>
<proteinExistence type="inferred from homology"/>
<gene>
    <name evidence="3" type="ORF">GCM10008985_12070</name>
    <name evidence="4" type="ORF">MUK72_11945</name>
</gene>
<accession>A0AAV3SFU2</accession>